<name>A0ABV8SYM9_9GAMM</name>
<dbReference type="InterPro" id="IPR036709">
    <property type="entry name" value="Autotransporte_beta_dom_sf"/>
</dbReference>
<dbReference type="PROSITE" id="PS51208">
    <property type="entry name" value="AUTOTRANSPORTER"/>
    <property type="match status" value="1"/>
</dbReference>
<dbReference type="Proteomes" id="UP001595904">
    <property type="component" value="Unassembled WGS sequence"/>
</dbReference>
<evidence type="ECO:0000256" key="1">
    <source>
        <dbReference type="SAM" id="SignalP"/>
    </source>
</evidence>
<protein>
    <submittedName>
        <fullName evidence="3">Autotransporter domain-containing protein</fullName>
    </submittedName>
</protein>
<dbReference type="SUPFAM" id="SSF103515">
    <property type="entry name" value="Autotransporter"/>
    <property type="match status" value="1"/>
</dbReference>
<proteinExistence type="predicted"/>
<evidence type="ECO:0000259" key="2">
    <source>
        <dbReference type="PROSITE" id="PS51208"/>
    </source>
</evidence>
<sequence length="482" mass="50369">MNTKLATRTVAYCAMAAAGACATAVHAQTASQTGALSLFVNDPLSAASNLQQQTGYAVQGMCTSLAGEGGLRLTGAKQDLFLRCNEMVETARVFQGIPAGTGRNMGYTDRSQLLAAVQQVSGEELAAQGTMSTQVSSGQFSNIGGRLTALRMGTANQRFGGGAAADEQATSAEGKKLGWFAESSYGFGDQDQTVAVDAFDYDSVSVTTGVDYNFGSSVLGFSLGYDNYKADFDHAVFVSGGDVEVKGISGSVFGGYFGEGWTVSGIATYGSLSSDVSRRVVYDSANAACNPSCGAVRTMTGSPDGSYIALGATVGYDFHLGGWDLTPSLSGSYRDVDIDGYSETDQAGGGLALRYDDQTIKSTRSIVGVALSRPISRTFGVLVPSLRGEWHHEFEDDARTVRAKYVLEDSLALGASDPKNFSCSISCFSMLTDQVDADFGVASIGLSAVFPRRLQAYLVYEALLGTSNVSGNSIAAGLRGQF</sequence>
<dbReference type="InterPro" id="IPR005546">
    <property type="entry name" value="Autotransporte_beta"/>
</dbReference>
<dbReference type="EMBL" id="JBHSDU010000014">
    <property type="protein sequence ID" value="MFC4312748.1"/>
    <property type="molecule type" value="Genomic_DNA"/>
</dbReference>
<gene>
    <name evidence="3" type="ORF">ACFPN2_26925</name>
</gene>
<dbReference type="Gene3D" id="2.40.128.130">
    <property type="entry name" value="Autotransporter beta-domain"/>
    <property type="match status" value="1"/>
</dbReference>
<feature type="domain" description="Autotransporter" evidence="2">
    <location>
        <begin position="172"/>
        <end position="482"/>
    </location>
</feature>
<evidence type="ECO:0000313" key="4">
    <source>
        <dbReference type="Proteomes" id="UP001595904"/>
    </source>
</evidence>
<dbReference type="PROSITE" id="PS51257">
    <property type="entry name" value="PROKAR_LIPOPROTEIN"/>
    <property type="match status" value="1"/>
</dbReference>
<feature type="chain" id="PRO_5046988999" evidence="1">
    <location>
        <begin position="28"/>
        <end position="482"/>
    </location>
</feature>
<dbReference type="RefSeq" id="WP_380602407.1">
    <property type="nucleotide sequence ID" value="NZ_JBHSDU010000014.1"/>
</dbReference>
<feature type="signal peptide" evidence="1">
    <location>
        <begin position="1"/>
        <end position="27"/>
    </location>
</feature>
<organism evidence="3 4">
    <name type="scientific">Steroidobacter flavus</name>
    <dbReference type="NCBI Taxonomy" id="1842136"/>
    <lineage>
        <taxon>Bacteria</taxon>
        <taxon>Pseudomonadati</taxon>
        <taxon>Pseudomonadota</taxon>
        <taxon>Gammaproteobacteria</taxon>
        <taxon>Steroidobacterales</taxon>
        <taxon>Steroidobacteraceae</taxon>
        <taxon>Steroidobacter</taxon>
    </lineage>
</organism>
<keyword evidence="1" id="KW-0732">Signal</keyword>
<reference evidence="4" key="1">
    <citation type="journal article" date="2019" name="Int. J. Syst. Evol. Microbiol.">
        <title>The Global Catalogue of Microorganisms (GCM) 10K type strain sequencing project: providing services to taxonomists for standard genome sequencing and annotation.</title>
        <authorList>
            <consortium name="The Broad Institute Genomics Platform"/>
            <consortium name="The Broad Institute Genome Sequencing Center for Infectious Disease"/>
            <person name="Wu L."/>
            <person name="Ma J."/>
        </authorList>
    </citation>
    <scope>NUCLEOTIDE SEQUENCE [LARGE SCALE GENOMIC DNA]</scope>
    <source>
        <strain evidence="4">CGMCC 1.10759</strain>
    </source>
</reference>
<comment type="caution">
    <text evidence="3">The sequence shown here is derived from an EMBL/GenBank/DDBJ whole genome shotgun (WGS) entry which is preliminary data.</text>
</comment>
<dbReference type="Pfam" id="PF03797">
    <property type="entry name" value="Autotransporter"/>
    <property type="match status" value="1"/>
</dbReference>
<dbReference type="SMART" id="SM00869">
    <property type="entry name" value="Autotransporter"/>
    <property type="match status" value="1"/>
</dbReference>
<keyword evidence="4" id="KW-1185">Reference proteome</keyword>
<evidence type="ECO:0000313" key="3">
    <source>
        <dbReference type="EMBL" id="MFC4312748.1"/>
    </source>
</evidence>
<accession>A0ABV8SYM9</accession>